<dbReference type="Gene3D" id="3.20.20.80">
    <property type="entry name" value="Glycosidases"/>
    <property type="match status" value="1"/>
</dbReference>
<accession>A0A4R2IP72</accession>
<dbReference type="SUPFAM" id="SSF51445">
    <property type="entry name" value="(Trans)glycosidases"/>
    <property type="match status" value="1"/>
</dbReference>
<keyword evidence="2" id="KW-1185">Reference proteome</keyword>
<evidence type="ECO:0000313" key="2">
    <source>
        <dbReference type="Proteomes" id="UP000295573"/>
    </source>
</evidence>
<protein>
    <recommendedName>
        <fullName evidence="3">Cellulase (Glycosyl hydrolase family 5)</fullName>
    </recommendedName>
</protein>
<dbReference type="EMBL" id="SLWR01000008">
    <property type="protein sequence ID" value="TCO45778.1"/>
    <property type="molecule type" value="Genomic_DNA"/>
</dbReference>
<proteinExistence type="predicted"/>
<reference evidence="1 2" key="1">
    <citation type="journal article" date="2015" name="Stand. Genomic Sci.">
        <title>Genomic Encyclopedia of Bacterial and Archaeal Type Strains, Phase III: the genomes of soil and plant-associated and newly described type strains.</title>
        <authorList>
            <person name="Whitman W.B."/>
            <person name="Woyke T."/>
            <person name="Klenk H.P."/>
            <person name="Zhou Y."/>
            <person name="Lilburn T.G."/>
            <person name="Beck B.J."/>
            <person name="De Vos P."/>
            <person name="Vandamme P."/>
            <person name="Eisen J.A."/>
            <person name="Garrity G."/>
            <person name="Hugenholtz P."/>
            <person name="Kyrpides N.C."/>
        </authorList>
    </citation>
    <scope>NUCLEOTIDE SEQUENCE [LARGE SCALE GENOMIC DNA]</scope>
    <source>
        <strain evidence="1 2">VKM Ac-2541</strain>
    </source>
</reference>
<sequence>MQAANPPFDWWTHQTWEGRGEGWGVGVVWRSGLNRFSIVRMSSDPARPRFGANYVPSAGWFYSWLDYDGAAVRRDFADLAGLGLDHVRVFPIWPWIQPNRAIIRDRAIEDLLDTIDAAAEHGLSVAVDLIQGHLSSFDFLPSWVLTWHKASLFADPAVRDGLTSYVDGVSRAVASKPNVFAITLGNEVNNLWPDSSTSFESSTSWAQDLLATAKKAAPGVLALHSVFDDAWYKDDHPFHPVDVVELGDLSTVHSWVFNGVSRVDGPLGPATLSHADYLVELAAATSLDPARPVWLQEIGVPGPDIPVELQAEFTRRTVELVLGNPALWGVTWWSSHDIDRRLLDFPDREYDLGLFTVDHQRKPAAQALADVIASCRSTGIERQPASTLTAPINLRTQPERRPEVAPGSEFHLQWVAARADGPVRIALP</sequence>
<organism evidence="1 2">
    <name type="scientific">Kribbella antiqua</name>
    <dbReference type="NCBI Taxonomy" id="2512217"/>
    <lineage>
        <taxon>Bacteria</taxon>
        <taxon>Bacillati</taxon>
        <taxon>Actinomycetota</taxon>
        <taxon>Actinomycetes</taxon>
        <taxon>Propionibacteriales</taxon>
        <taxon>Kribbellaceae</taxon>
        <taxon>Kribbella</taxon>
    </lineage>
</organism>
<dbReference type="AlphaFoldDB" id="A0A4R2IP72"/>
<dbReference type="InterPro" id="IPR017853">
    <property type="entry name" value="GH"/>
</dbReference>
<evidence type="ECO:0008006" key="3">
    <source>
        <dbReference type="Google" id="ProtNLM"/>
    </source>
</evidence>
<name>A0A4R2IP72_9ACTN</name>
<evidence type="ECO:0000313" key="1">
    <source>
        <dbReference type="EMBL" id="TCO45778.1"/>
    </source>
</evidence>
<gene>
    <name evidence="1" type="ORF">EV646_108402</name>
</gene>
<comment type="caution">
    <text evidence="1">The sequence shown here is derived from an EMBL/GenBank/DDBJ whole genome shotgun (WGS) entry which is preliminary data.</text>
</comment>
<dbReference type="Proteomes" id="UP000295573">
    <property type="component" value="Unassembled WGS sequence"/>
</dbReference>